<dbReference type="EMBL" id="MFSS01000101">
    <property type="protein sequence ID" value="OGI42056.1"/>
    <property type="molecule type" value="Genomic_DNA"/>
</dbReference>
<name>A0A1F6TAG0_9PROT</name>
<evidence type="ECO:0000256" key="2">
    <source>
        <dbReference type="ARBA" id="ARBA00022475"/>
    </source>
</evidence>
<feature type="transmembrane region" description="Helical" evidence="6">
    <location>
        <begin position="154"/>
        <end position="176"/>
    </location>
</feature>
<comment type="subcellular location">
    <subcellularLocation>
        <location evidence="1">Cell membrane</location>
        <topology evidence="1">Multi-pass membrane protein</topology>
    </subcellularLocation>
</comment>
<dbReference type="PANTHER" id="PTHR39087">
    <property type="entry name" value="UPF0104 MEMBRANE PROTEIN MJ1595"/>
    <property type="match status" value="1"/>
</dbReference>
<accession>A0A1F6TAG0</accession>
<feature type="transmembrane region" description="Helical" evidence="6">
    <location>
        <begin position="33"/>
        <end position="57"/>
    </location>
</feature>
<dbReference type="AlphaFoldDB" id="A0A1F6TAG0"/>
<feature type="transmembrane region" description="Helical" evidence="6">
    <location>
        <begin position="77"/>
        <end position="98"/>
    </location>
</feature>
<proteinExistence type="predicted"/>
<keyword evidence="2" id="KW-1003">Cell membrane</keyword>
<protein>
    <recommendedName>
        <fullName evidence="9">TIGR00374 family protein</fullName>
    </recommendedName>
</protein>
<evidence type="ECO:0000313" key="7">
    <source>
        <dbReference type="EMBL" id="OGI42056.1"/>
    </source>
</evidence>
<evidence type="ECO:0000256" key="3">
    <source>
        <dbReference type="ARBA" id="ARBA00022692"/>
    </source>
</evidence>
<evidence type="ECO:0000256" key="6">
    <source>
        <dbReference type="SAM" id="Phobius"/>
    </source>
</evidence>
<feature type="transmembrane region" description="Helical" evidence="6">
    <location>
        <begin position="104"/>
        <end position="123"/>
    </location>
</feature>
<evidence type="ECO:0000313" key="8">
    <source>
        <dbReference type="Proteomes" id="UP000177925"/>
    </source>
</evidence>
<evidence type="ECO:0000256" key="1">
    <source>
        <dbReference type="ARBA" id="ARBA00004651"/>
    </source>
</evidence>
<dbReference type="STRING" id="1817758.A2150_00150"/>
<dbReference type="PANTHER" id="PTHR39087:SF2">
    <property type="entry name" value="UPF0104 MEMBRANE PROTEIN MJ1595"/>
    <property type="match status" value="1"/>
</dbReference>
<organism evidence="7 8">
    <name type="scientific">Candidatus Muproteobacteria bacterium RBG_16_64_11</name>
    <dbReference type="NCBI Taxonomy" id="1817758"/>
    <lineage>
        <taxon>Bacteria</taxon>
        <taxon>Pseudomonadati</taxon>
        <taxon>Pseudomonadota</taxon>
        <taxon>Candidatus Muproteobacteria</taxon>
    </lineage>
</organism>
<keyword evidence="5 6" id="KW-0472">Membrane</keyword>
<evidence type="ECO:0008006" key="9">
    <source>
        <dbReference type="Google" id="ProtNLM"/>
    </source>
</evidence>
<gene>
    <name evidence="7" type="ORF">A2150_00150</name>
</gene>
<dbReference type="Pfam" id="PF03706">
    <property type="entry name" value="LPG_synthase_TM"/>
    <property type="match status" value="1"/>
</dbReference>
<reference evidence="7 8" key="1">
    <citation type="journal article" date="2016" name="Nat. Commun.">
        <title>Thousands of microbial genomes shed light on interconnected biogeochemical processes in an aquifer system.</title>
        <authorList>
            <person name="Anantharaman K."/>
            <person name="Brown C.T."/>
            <person name="Hug L.A."/>
            <person name="Sharon I."/>
            <person name="Castelle C.J."/>
            <person name="Probst A.J."/>
            <person name="Thomas B.C."/>
            <person name="Singh A."/>
            <person name="Wilkins M.J."/>
            <person name="Karaoz U."/>
            <person name="Brodie E.L."/>
            <person name="Williams K.H."/>
            <person name="Hubbard S.S."/>
            <person name="Banfield J.F."/>
        </authorList>
    </citation>
    <scope>NUCLEOTIDE SEQUENCE [LARGE SCALE GENOMIC DNA]</scope>
</reference>
<dbReference type="Proteomes" id="UP000177925">
    <property type="component" value="Unassembled WGS sequence"/>
</dbReference>
<feature type="transmembrane region" description="Helical" evidence="6">
    <location>
        <begin position="182"/>
        <end position="203"/>
    </location>
</feature>
<sequence>MLIGGVTMLGAINLYLFLRLSSRAPRFSEFLPIYWTAWAIGLVVPGQVGDMASVTALLHRRGHSWQAVLARSLLDKLISFIVMILVAVFALLPFVRGLSWQREWLIALMVVVPLTALFVYLLTQIKAARLSRWADKVSGIFSELTAILKKAPGYVLLNVLLTLLKTFMMGAAYWAIFRAIGVVEIDILSTVPLVAASALVAYIPVSFNGLGTVEAMGLMLFASLGIAAPVVLAAYLALRLLVLALAWLPAGVWILSGRREAAE</sequence>
<evidence type="ECO:0000256" key="4">
    <source>
        <dbReference type="ARBA" id="ARBA00022989"/>
    </source>
</evidence>
<dbReference type="GO" id="GO:0005886">
    <property type="term" value="C:plasma membrane"/>
    <property type="evidence" value="ECO:0007669"/>
    <property type="project" value="UniProtKB-SubCell"/>
</dbReference>
<keyword evidence="4 6" id="KW-1133">Transmembrane helix</keyword>
<feature type="transmembrane region" description="Helical" evidence="6">
    <location>
        <begin position="215"/>
        <end position="234"/>
    </location>
</feature>
<keyword evidence="3 6" id="KW-0812">Transmembrane</keyword>
<comment type="caution">
    <text evidence="7">The sequence shown here is derived from an EMBL/GenBank/DDBJ whole genome shotgun (WGS) entry which is preliminary data.</text>
</comment>
<evidence type="ECO:0000256" key="5">
    <source>
        <dbReference type="ARBA" id="ARBA00023136"/>
    </source>
</evidence>
<dbReference type="InterPro" id="IPR022791">
    <property type="entry name" value="L-PG_synthase/AglD"/>
</dbReference>